<organism evidence="1 2">
    <name type="scientific">Pacificibacter marinus</name>
    <dbReference type="NCBI Taxonomy" id="658057"/>
    <lineage>
        <taxon>Bacteria</taxon>
        <taxon>Pseudomonadati</taxon>
        <taxon>Pseudomonadota</taxon>
        <taxon>Alphaproteobacteria</taxon>
        <taxon>Rhodobacterales</taxon>
        <taxon>Roseobacteraceae</taxon>
        <taxon>Pacificibacter</taxon>
    </lineage>
</organism>
<reference evidence="1 2" key="1">
    <citation type="submission" date="2017-03" db="EMBL/GenBank/DDBJ databases">
        <authorList>
            <person name="Afonso C.L."/>
            <person name="Miller P.J."/>
            <person name="Scott M.A."/>
            <person name="Spackman E."/>
            <person name="Goraichik I."/>
            <person name="Dimitrov K.M."/>
            <person name="Suarez D.L."/>
            <person name="Swayne D.E."/>
        </authorList>
    </citation>
    <scope>NUCLEOTIDE SEQUENCE [LARGE SCALE GENOMIC DNA]</scope>
    <source>
        <strain evidence="1 2">CECT 7971</strain>
    </source>
</reference>
<sequence>MTKFDPRLSGAAPVSRVDAVDEQTLFLVTALRKFGQSDEAVLWESFSMMIGAHRGDNARGVFENLMFLITRHARRPLMTHDSACNCIGADEASFAQFVRLAAQGDPEDAMLIGMLLLPADIVPVAVGLAQQLGLLICGTVPYTQAPHAGAVYH</sequence>
<keyword evidence="2" id="KW-1185">Reference proteome</keyword>
<dbReference type="AlphaFoldDB" id="A0A1Y5SW00"/>
<dbReference type="Proteomes" id="UP000193307">
    <property type="component" value="Unassembled WGS sequence"/>
</dbReference>
<gene>
    <name evidence="1" type="ORF">PAM7971_02463</name>
</gene>
<dbReference type="RefSeq" id="WP_085849587.1">
    <property type="nucleotide sequence ID" value="NZ_FNZV01000007.1"/>
</dbReference>
<dbReference type="EMBL" id="FWFW01000007">
    <property type="protein sequence ID" value="SLN49924.1"/>
    <property type="molecule type" value="Genomic_DNA"/>
</dbReference>
<evidence type="ECO:0000313" key="2">
    <source>
        <dbReference type="Proteomes" id="UP000193307"/>
    </source>
</evidence>
<name>A0A1Y5SW00_9RHOB</name>
<proteinExistence type="predicted"/>
<dbReference type="STRING" id="658057.SAMN04488032_107142"/>
<accession>A0A1Y5SW00</accession>
<evidence type="ECO:0000313" key="1">
    <source>
        <dbReference type="EMBL" id="SLN49924.1"/>
    </source>
</evidence>
<dbReference type="OrthoDB" id="7874397at2"/>
<protein>
    <submittedName>
        <fullName evidence="1">Uncharacterized protein</fullName>
    </submittedName>
</protein>